<dbReference type="AlphaFoldDB" id="A0A7J7NJN8"/>
<comment type="caution">
    <text evidence="6">The sequence shown here is derived from an EMBL/GenBank/DDBJ whole genome shotgun (WGS) entry which is preliminary data.</text>
</comment>
<dbReference type="PANTHER" id="PTHR45676">
    <property type="entry name" value="RING-H2 FINGER PROTEIN ATL51-RELATED"/>
    <property type="match status" value="1"/>
</dbReference>
<dbReference type="Proteomes" id="UP000541444">
    <property type="component" value="Unassembled WGS sequence"/>
</dbReference>
<keyword evidence="7" id="KW-1185">Reference proteome</keyword>
<feature type="domain" description="RING-type" evidence="5">
    <location>
        <begin position="80"/>
        <end position="122"/>
    </location>
</feature>
<dbReference type="GO" id="GO:0016567">
    <property type="term" value="P:protein ubiquitination"/>
    <property type="evidence" value="ECO:0007669"/>
    <property type="project" value="TreeGrafter"/>
</dbReference>
<dbReference type="Pfam" id="PF13639">
    <property type="entry name" value="zf-RING_2"/>
    <property type="match status" value="1"/>
</dbReference>
<dbReference type="EMBL" id="JACGCM010000760">
    <property type="protein sequence ID" value="KAF6167313.1"/>
    <property type="molecule type" value="Genomic_DNA"/>
</dbReference>
<dbReference type="PROSITE" id="PS50089">
    <property type="entry name" value="ZF_RING_2"/>
    <property type="match status" value="1"/>
</dbReference>
<dbReference type="OrthoDB" id="21204at2759"/>
<dbReference type="InterPro" id="IPR001841">
    <property type="entry name" value="Znf_RING"/>
</dbReference>
<keyword evidence="3" id="KW-0862">Zinc</keyword>
<dbReference type="GO" id="GO:0008270">
    <property type="term" value="F:zinc ion binding"/>
    <property type="evidence" value="ECO:0007669"/>
    <property type="project" value="UniProtKB-KW"/>
</dbReference>
<dbReference type="PROSITE" id="PS00518">
    <property type="entry name" value="ZF_RING_1"/>
    <property type="match status" value="1"/>
</dbReference>
<protein>
    <recommendedName>
        <fullName evidence="5">RING-type domain-containing protein</fullName>
    </recommendedName>
</protein>
<accession>A0A7J7NJN8</accession>
<dbReference type="SUPFAM" id="SSF57850">
    <property type="entry name" value="RING/U-box"/>
    <property type="match status" value="1"/>
</dbReference>
<organism evidence="6 7">
    <name type="scientific">Kingdonia uniflora</name>
    <dbReference type="NCBI Taxonomy" id="39325"/>
    <lineage>
        <taxon>Eukaryota</taxon>
        <taxon>Viridiplantae</taxon>
        <taxon>Streptophyta</taxon>
        <taxon>Embryophyta</taxon>
        <taxon>Tracheophyta</taxon>
        <taxon>Spermatophyta</taxon>
        <taxon>Magnoliopsida</taxon>
        <taxon>Ranunculales</taxon>
        <taxon>Circaeasteraceae</taxon>
        <taxon>Kingdonia</taxon>
    </lineage>
</organism>
<keyword evidence="2 4" id="KW-0863">Zinc-finger</keyword>
<dbReference type="Gene3D" id="3.30.40.10">
    <property type="entry name" value="Zinc/RING finger domain, C3HC4 (zinc finger)"/>
    <property type="match status" value="1"/>
</dbReference>
<name>A0A7J7NJN8_9MAGN</name>
<evidence type="ECO:0000313" key="6">
    <source>
        <dbReference type="EMBL" id="KAF6167313.1"/>
    </source>
</evidence>
<gene>
    <name evidence="6" type="ORF">GIB67_043174</name>
</gene>
<sequence>MSTTTLYMGSEESRLRRVQYERMWEELVILRATYPINFDRYFRATEAYVMQNLGIVRKESRHTTQEGLIEVCIVDDGEKCSVCFEDIKIGDVAKAIKGCSHTFCARCITEWLTRKPTCPLCRFNTDPNGDQIEEGFKIEFYHFIVNFAGLIGIPSYRI</sequence>
<evidence type="ECO:0000256" key="2">
    <source>
        <dbReference type="ARBA" id="ARBA00022771"/>
    </source>
</evidence>
<proteinExistence type="predicted"/>
<evidence type="ECO:0000313" key="7">
    <source>
        <dbReference type="Proteomes" id="UP000541444"/>
    </source>
</evidence>
<reference evidence="6 7" key="1">
    <citation type="journal article" date="2020" name="IScience">
        <title>Genome Sequencing of the Endangered Kingdonia uniflora (Circaeasteraceae, Ranunculales) Reveals Potential Mechanisms of Evolutionary Specialization.</title>
        <authorList>
            <person name="Sun Y."/>
            <person name="Deng T."/>
            <person name="Zhang A."/>
            <person name="Moore M.J."/>
            <person name="Landis J.B."/>
            <person name="Lin N."/>
            <person name="Zhang H."/>
            <person name="Zhang X."/>
            <person name="Huang J."/>
            <person name="Zhang X."/>
            <person name="Sun H."/>
            <person name="Wang H."/>
        </authorList>
    </citation>
    <scope>NUCLEOTIDE SEQUENCE [LARGE SCALE GENOMIC DNA]</scope>
    <source>
        <strain evidence="6">TB1705</strain>
        <tissue evidence="6">Leaf</tissue>
    </source>
</reference>
<evidence type="ECO:0000256" key="3">
    <source>
        <dbReference type="ARBA" id="ARBA00022833"/>
    </source>
</evidence>
<evidence type="ECO:0000256" key="1">
    <source>
        <dbReference type="ARBA" id="ARBA00022723"/>
    </source>
</evidence>
<evidence type="ECO:0000259" key="5">
    <source>
        <dbReference type="PROSITE" id="PS50089"/>
    </source>
</evidence>
<evidence type="ECO:0000256" key="4">
    <source>
        <dbReference type="PROSITE-ProRule" id="PRU00175"/>
    </source>
</evidence>
<dbReference type="InterPro" id="IPR017907">
    <property type="entry name" value="Znf_RING_CS"/>
</dbReference>
<dbReference type="PANTHER" id="PTHR45676:SF178">
    <property type="entry name" value="RING-TYPE E3 UBIQUITIN TRANSFERASE"/>
    <property type="match status" value="1"/>
</dbReference>
<dbReference type="SMART" id="SM00184">
    <property type="entry name" value="RING"/>
    <property type="match status" value="1"/>
</dbReference>
<keyword evidence="1" id="KW-0479">Metal-binding</keyword>
<dbReference type="InterPro" id="IPR013083">
    <property type="entry name" value="Znf_RING/FYVE/PHD"/>
</dbReference>